<dbReference type="GO" id="GO:0003677">
    <property type="term" value="F:DNA binding"/>
    <property type="evidence" value="ECO:0007669"/>
    <property type="project" value="UniProtKB-KW"/>
</dbReference>
<dbReference type="InterPro" id="IPR004839">
    <property type="entry name" value="Aminotransferase_I/II_large"/>
</dbReference>
<evidence type="ECO:0000259" key="6">
    <source>
        <dbReference type="PROSITE" id="PS50949"/>
    </source>
</evidence>
<name>A0A1H7CBW2_9FIRM</name>
<dbReference type="PRINTS" id="PR00035">
    <property type="entry name" value="HTHGNTR"/>
</dbReference>
<dbReference type="InterPro" id="IPR015424">
    <property type="entry name" value="PyrdxlP-dep_Trfase"/>
</dbReference>
<dbReference type="PROSITE" id="PS50949">
    <property type="entry name" value="HTH_GNTR"/>
    <property type="match status" value="1"/>
</dbReference>
<dbReference type="InterPro" id="IPR051446">
    <property type="entry name" value="HTH_trans_reg/aminotransferase"/>
</dbReference>
<dbReference type="CDD" id="cd00609">
    <property type="entry name" value="AAT_like"/>
    <property type="match status" value="1"/>
</dbReference>
<keyword evidence="7" id="KW-0032">Aminotransferase</keyword>
<dbReference type="InterPro" id="IPR015421">
    <property type="entry name" value="PyrdxlP-dep_Trfase_major"/>
</dbReference>
<feature type="domain" description="HTH gntR-type" evidence="6">
    <location>
        <begin position="12"/>
        <end position="80"/>
    </location>
</feature>
<dbReference type="AlphaFoldDB" id="A0A1H7CBW2"/>
<gene>
    <name evidence="7" type="ORF">SAMN05660742_11931</name>
</gene>
<dbReference type="STRING" id="84035.SAMN05660742_11931"/>
<organism evidence="7 8">
    <name type="scientific">Propionispira arboris</name>
    <dbReference type="NCBI Taxonomy" id="84035"/>
    <lineage>
        <taxon>Bacteria</taxon>
        <taxon>Bacillati</taxon>
        <taxon>Bacillota</taxon>
        <taxon>Negativicutes</taxon>
        <taxon>Selenomonadales</taxon>
        <taxon>Selenomonadaceae</taxon>
        <taxon>Propionispira</taxon>
    </lineage>
</organism>
<dbReference type="GO" id="GO:0008483">
    <property type="term" value="F:transaminase activity"/>
    <property type="evidence" value="ECO:0007669"/>
    <property type="project" value="UniProtKB-KW"/>
</dbReference>
<dbReference type="InterPro" id="IPR036388">
    <property type="entry name" value="WH-like_DNA-bd_sf"/>
</dbReference>
<dbReference type="Pfam" id="PF00155">
    <property type="entry name" value="Aminotran_1_2"/>
    <property type="match status" value="1"/>
</dbReference>
<evidence type="ECO:0000256" key="5">
    <source>
        <dbReference type="ARBA" id="ARBA00023163"/>
    </source>
</evidence>
<dbReference type="SUPFAM" id="SSF46785">
    <property type="entry name" value="Winged helix' DNA-binding domain"/>
    <property type="match status" value="1"/>
</dbReference>
<dbReference type="PANTHER" id="PTHR46577:SF1">
    <property type="entry name" value="HTH-TYPE TRANSCRIPTIONAL REGULATORY PROTEIN GABR"/>
    <property type="match status" value="1"/>
</dbReference>
<keyword evidence="3" id="KW-0805">Transcription regulation</keyword>
<dbReference type="GO" id="GO:0003700">
    <property type="term" value="F:DNA-binding transcription factor activity"/>
    <property type="evidence" value="ECO:0007669"/>
    <property type="project" value="InterPro"/>
</dbReference>
<dbReference type="SUPFAM" id="SSF53383">
    <property type="entry name" value="PLP-dependent transferases"/>
    <property type="match status" value="1"/>
</dbReference>
<dbReference type="Proteomes" id="UP000199662">
    <property type="component" value="Unassembled WGS sequence"/>
</dbReference>
<accession>A0A1H7CBW2</accession>
<dbReference type="PANTHER" id="PTHR46577">
    <property type="entry name" value="HTH-TYPE TRANSCRIPTIONAL REGULATORY PROTEIN GABR"/>
    <property type="match status" value="1"/>
</dbReference>
<dbReference type="GO" id="GO:0030170">
    <property type="term" value="F:pyridoxal phosphate binding"/>
    <property type="evidence" value="ECO:0007669"/>
    <property type="project" value="InterPro"/>
</dbReference>
<sequence>MYSIQVQRKSAIPIKRQIYQKIRDQIFTGVLTAGVALPSTRELAEQIKVSRNTVCEAYEMLIAEGFVLHRQGAPTRIAEGLQLETALEKKIEIKVRKKPHYIVDFQTGRPDLKRFPQYLWQQMMHKTTATLQLDDFGYSNPQGLITLRSEISAWLLRSKGLSVQEQDIFISSGATQALHLISNLLGGHGNKIAIEDPCNQGVLKTILNTGCSIEPIPVDEHGIQTELLNKTKVRAVYTTPSHQFPLGGILPAVRRAALVRYAKANEAYLVEDDYDSEFRYLGDPIAPLYAMAPNKVIYIGTFSKTLFPAIRIGYVILPQELQADWCELRLHTDVQNTPFEQAALAEFLRTRKFDRHIRSMKKLYGERRTVLLEALKFHFADTWRSWGDAAGLHLAIEFQKGNFDSDFFGRCKRNGLKITSVDYHGIQKGRHLNKLLLGYGHLEPEEIQKGIGILHSVMKK</sequence>
<dbReference type="Pfam" id="PF00392">
    <property type="entry name" value="GntR"/>
    <property type="match status" value="1"/>
</dbReference>
<protein>
    <submittedName>
        <fullName evidence="7">GntR family transcriptional regulator / MocR family aminotransferase</fullName>
    </submittedName>
</protein>
<keyword evidence="8" id="KW-1185">Reference proteome</keyword>
<evidence type="ECO:0000313" key="8">
    <source>
        <dbReference type="Proteomes" id="UP000199662"/>
    </source>
</evidence>
<comment type="similarity">
    <text evidence="1">In the C-terminal section; belongs to the class-I pyridoxal-phosphate-dependent aminotransferase family.</text>
</comment>
<evidence type="ECO:0000256" key="1">
    <source>
        <dbReference type="ARBA" id="ARBA00005384"/>
    </source>
</evidence>
<proteinExistence type="inferred from homology"/>
<keyword evidence="5" id="KW-0804">Transcription</keyword>
<dbReference type="CDD" id="cd07377">
    <property type="entry name" value="WHTH_GntR"/>
    <property type="match status" value="1"/>
</dbReference>
<evidence type="ECO:0000313" key="7">
    <source>
        <dbReference type="EMBL" id="SEJ84110.1"/>
    </source>
</evidence>
<evidence type="ECO:0000256" key="2">
    <source>
        <dbReference type="ARBA" id="ARBA00022898"/>
    </source>
</evidence>
<dbReference type="Gene3D" id="1.10.10.10">
    <property type="entry name" value="Winged helix-like DNA-binding domain superfamily/Winged helix DNA-binding domain"/>
    <property type="match status" value="1"/>
</dbReference>
<dbReference type="EMBL" id="FNZK01000019">
    <property type="protein sequence ID" value="SEJ84110.1"/>
    <property type="molecule type" value="Genomic_DNA"/>
</dbReference>
<keyword evidence="7" id="KW-0808">Transferase</keyword>
<dbReference type="Gene3D" id="3.40.640.10">
    <property type="entry name" value="Type I PLP-dependent aspartate aminotransferase-like (Major domain)"/>
    <property type="match status" value="1"/>
</dbReference>
<evidence type="ECO:0000256" key="4">
    <source>
        <dbReference type="ARBA" id="ARBA00023125"/>
    </source>
</evidence>
<dbReference type="InterPro" id="IPR036390">
    <property type="entry name" value="WH_DNA-bd_sf"/>
</dbReference>
<evidence type="ECO:0000256" key="3">
    <source>
        <dbReference type="ARBA" id="ARBA00023015"/>
    </source>
</evidence>
<keyword evidence="4" id="KW-0238">DNA-binding</keyword>
<reference evidence="7 8" key="1">
    <citation type="submission" date="2016-10" db="EMBL/GenBank/DDBJ databases">
        <authorList>
            <person name="de Groot N.N."/>
        </authorList>
    </citation>
    <scope>NUCLEOTIDE SEQUENCE [LARGE SCALE GENOMIC DNA]</scope>
    <source>
        <strain evidence="7 8">DSM 2179</strain>
    </source>
</reference>
<keyword evidence="2" id="KW-0663">Pyridoxal phosphate</keyword>
<dbReference type="RefSeq" id="WP_091834135.1">
    <property type="nucleotide sequence ID" value="NZ_FNZK01000019.1"/>
</dbReference>
<dbReference type="SMART" id="SM00345">
    <property type="entry name" value="HTH_GNTR"/>
    <property type="match status" value="1"/>
</dbReference>
<dbReference type="InterPro" id="IPR000524">
    <property type="entry name" value="Tscrpt_reg_HTH_GntR"/>
</dbReference>